<protein>
    <submittedName>
        <fullName evidence="4">3D (Asp-Asp-Asp) domain-containing protein</fullName>
    </submittedName>
</protein>
<sequence length="179" mass="19264">MKKVITLVVIFILSIFTLGTSTLAQENPNKTIDDKDKILEVAKDEPTSDIAFEIGGSINSLLKYSQLSTELSLTGQDLLKSEKERTLTMKATAYTANCDGCSGVTKTGIDLLENPDKKVVAVDPNVIPLGTKLYVEGYGKAVAGDIGSAIKGNRIDLFIPSEAEANKWGVQEVEVTILK</sequence>
<dbReference type="SUPFAM" id="SSF50685">
    <property type="entry name" value="Barwin-like endoglucanases"/>
    <property type="match status" value="1"/>
</dbReference>
<dbReference type="GO" id="GO:0009254">
    <property type="term" value="P:peptidoglycan turnover"/>
    <property type="evidence" value="ECO:0007669"/>
    <property type="project" value="InterPro"/>
</dbReference>
<dbReference type="Gene3D" id="2.40.40.10">
    <property type="entry name" value="RlpA-like domain"/>
    <property type="match status" value="1"/>
</dbReference>
<reference evidence="5" key="1">
    <citation type="submission" date="2016-10" db="EMBL/GenBank/DDBJ databases">
        <authorList>
            <person name="Varghese N."/>
            <person name="Submissions S."/>
        </authorList>
    </citation>
    <scope>NUCLEOTIDE SEQUENCE [LARGE SCALE GENOMIC DNA]</scope>
    <source>
        <strain evidence="5">CGMCC 1.3566</strain>
    </source>
</reference>
<keyword evidence="1 2" id="KW-0732">Signal</keyword>
<evidence type="ECO:0000256" key="1">
    <source>
        <dbReference type="ARBA" id="ARBA00022729"/>
    </source>
</evidence>
<feature type="chain" id="PRO_5011480713" evidence="2">
    <location>
        <begin position="25"/>
        <end position="179"/>
    </location>
</feature>
<dbReference type="InterPro" id="IPR036908">
    <property type="entry name" value="RlpA-like_sf"/>
</dbReference>
<name>A0A1I0BC59_9BACI</name>
<dbReference type="Pfam" id="PF06725">
    <property type="entry name" value="3D"/>
    <property type="match status" value="1"/>
</dbReference>
<dbReference type="EMBL" id="FOHJ01000002">
    <property type="protein sequence ID" value="SET04438.1"/>
    <property type="molecule type" value="Genomic_DNA"/>
</dbReference>
<evidence type="ECO:0000313" key="5">
    <source>
        <dbReference type="Proteomes" id="UP000199095"/>
    </source>
</evidence>
<feature type="domain" description="3D" evidence="3">
    <location>
        <begin position="118"/>
        <end position="179"/>
    </location>
</feature>
<evidence type="ECO:0000259" key="3">
    <source>
        <dbReference type="Pfam" id="PF06725"/>
    </source>
</evidence>
<gene>
    <name evidence="4" type="ORF">SAMN05421676_102418</name>
</gene>
<dbReference type="STRING" id="237682.SAMN05421676_102418"/>
<dbReference type="GO" id="GO:0004553">
    <property type="term" value="F:hydrolase activity, hydrolyzing O-glycosyl compounds"/>
    <property type="evidence" value="ECO:0007669"/>
    <property type="project" value="InterPro"/>
</dbReference>
<evidence type="ECO:0000313" key="4">
    <source>
        <dbReference type="EMBL" id="SET04438.1"/>
    </source>
</evidence>
<feature type="signal peptide" evidence="2">
    <location>
        <begin position="1"/>
        <end position="24"/>
    </location>
</feature>
<organism evidence="4 5">
    <name type="scientific">Salinibacillus kushneri</name>
    <dbReference type="NCBI Taxonomy" id="237682"/>
    <lineage>
        <taxon>Bacteria</taxon>
        <taxon>Bacillati</taxon>
        <taxon>Bacillota</taxon>
        <taxon>Bacilli</taxon>
        <taxon>Bacillales</taxon>
        <taxon>Bacillaceae</taxon>
        <taxon>Salinibacillus</taxon>
    </lineage>
</organism>
<dbReference type="InterPro" id="IPR051933">
    <property type="entry name" value="Resuscitation_pf_RpfB"/>
</dbReference>
<evidence type="ECO:0000256" key="2">
    <source>
        <dbReference type="SAM" id="SignalP"/>
    </source>
</evidence>
<dbReference type="CDD" id="cd22786">
    <property type="entry name" value="DPBB_YuiC-like"/>
    <property type="match status" value="1"/>
</dbReference>
<dbReference type="Proteomes" id="UP000199095">
    <property type="component" value="Unassembled WGS sequence"/>
</dbReference>
<dbReference type="InterPro" id="IPR010611">
    <property type="entry name" value="3D_dom"/>
</dbReference>
<dbReference type="AlphaFoldDB" id="A0A1I0BC59"/>
<keyword evidence="5" id="KW-1185">Reference proteome</keyword>
<dbReference type="PANTHER" id="PTHR39160">
    <property type="entry name" value="CELL WALL-BINDING PROTEIN YOCH"/>
    <property type="match status" value="1"/>
</dbReference>
<accession>A0A1I0BC59</accession>
<dbReference type="GO" id="GO:0019867">
    <property type="term" value="C:outer membrane"/>
    <property type="evidence" value="ECO:0007669"/>
    <property type="project" value="InterPro"/>
</dbReference>
<dbReference type="PANTHER" id="PTHR39160:SF4">
    <property type="entry name" value="RESUSCITATION-PROMOTING FACTOR RPFB"/>
    <property type="match status" value="1"/>
</dbReference>
<proteinExistence type="predicted"/>